<dbReference type="Proteomes" id="UP000285768">
    <property type="component" value="Chromosome"/>
</dbReference>
<dbReference type="CDD" id="cd04496">
    <property type="entry name" value="SSB_OBF"/>
    <property type="match status" value="1"/>
</dbReference>
<organism evidence="5 6">
    <name type="scientific">Leucobacter muris</name>
    <dbReference type="NCBI Taxonomy" id="1935379"/>
    <lineage>
        <taxon>Bacteria</taxon>
        <taxon>Bacillati</taxon>
        <taxon>Actinomycetota</taxon>
        <taxon>Actinomycetes</taxon>
        <taxon>Micrococcales</taxon>
        <taxon>Microbacteriaceae</taxon>
        <taxon>Leucobacter</taxon>
    </lineage>
</organism>
<dbReference type="HAMAP" id="MF_00984">
    <property type="entry name" value="SSB"/>
    <property type="match status" value="1"/>
</dbReference>
<dbReference type="RefSeq" id="WP_128387001.1">
    <property type="nucleotide sequence ID" value="NZ_CP035037.1"/>
</dbReference>
<feature type="region of interest" description="Disordered" evidence="4">
    <location>
        <begin position="119"/>
        <end position="183"/>
    </location>
</feature>
<evidence type="ECO:0000256" key="2">
    <source>
        <dbReference type="HAMAP-Rule" id="MF_00984"/>
    </source>
</evidence>
<dbReference type="SUPFAM" id="SSF50249">
    <property type="entry name" value="Nucleic acid-binding proteins"/>
    <property type="match status" value="1"/>
</dbReference>
<dbReference type="PANTHER" id="PTHR10302">
    <property type="entry name" value="SINGLE-STRANDED DNA-BINDING PROTEIN"/>
    <property type="match status" value="1"/>
</dbReference>
<comment type="caution">
    <text evidence="2">Lacks conserved residue(s) required for the propagation of feature annotation.</text>
</comment>
<dbReference type="InterPro" id="IPR000424">
    <property type="entry name" value="Primosome_PriB/ssb"/>
</dbReference>
<dbReference type="NCBIfam" id="TIGR00621">
    <property type="entry name" value="ssb"/>
    <property type="match status" value="1"/>
</dbReference>
<accession>A0ABX5QG65</accession>
<dbReference type="EMBL" id="CP035037">
    <property type="protein sequence ID" value="QAB18035.1"/>
    <property type="molecule type" value="Genomic_DNA"/>
</dbReference>
<protein>
    <recommendedName>
        <fullName evidence="2 3">Single-stranded DNA-binding protein</fullName>
        <shortName evidence="2">SSB</shortName>
    </recommendedName>
</protein>
<dbReference type="Pfam" id="PF00436">
    <property type="entry name" value="SSB"/>
    <property type="match status" value="1"/>
</dbReference>
<dbReference type="InterPro" id="IPR011344">
    <property type="entry name" value="ssDNA-bd"/>
</dbReference>
<dbReference type="PROSITE" id="PS50935">
    <property type="entry name" value="SSB"/>
    <property type="match status" value="1"/>
</dbReference>
<sequence>MSTPVSVVGTIATAPRLMKSVAKVAFCTFRVASNERRYDREKNQWVDGDTNWFTVNAFRTLAEHADRSFSKGDRVIISGRLRIRQWSNDGKTGTAVEIEADALGHDLRWGVSRFEKQIRSGAEHPAAPDEPGAVVGSADLARSPDASRAGAAESTSGENGPASTEAEAPSELLGEDGFLPAAA</sequence>
<evidence type="ECO:0000313" key="5">
    <source>
        <dbReference type="EMBL" id="QAB18035.1"/>
    </source>
</evidence>
<proteinExistence type="inferred from homology"/>
<dbReference type="GO" id="GO:0003677">
    <property type="term" value="F:DNA binding"/>
    <property type="evidence" value="ECO:0007669"/>
    <property type="project" value="UniProtKB-KW"/>
</dbReference>
<gene>
    <name evidence="5" type="primary">ssb</name>
    <name evidence="5" type="ORF">Leucomu_08980</name>
</gene>
<comment type="subunit">
    <text evidence="2">Homotetramer.</text>
</comment>
<reference evidence="5 6" key="1">
    <citation type="submission" date="2019-01" db="EMBL/GenBank/DDBJ databases">
        <title>Leucobacter muris sp. nov. isolated from the nose of a laboratory mouse.</title>
        <authorList>
            <person name="Benga L."/>
            <person name="Sproeer C."/>
            <person name="Schumann P."/>
            <person name="Verbarg S."/>
            <person name="Bunk B."/>
            <person name="Engelhardt E."/>
            <person name="Benten P.M."/>
            <person name="Sager M."/>
        </authorList>
    </citation>
    <scope>NUCLEOTIDE SEQUENCE [LARGE SCALE GENOMIC DNA]</scope>
    <source>
        <strain evidence="5 6">DSM 101948</strain>
    </source>
</reference>
<evidence type="ECO:0000256" key="3">
    <source>
        <dbReference type="RuleBase" id="RU000524"/>
    </source>
</evidence>
<evidence type="ECO:0000313" key="6">
    <source>
        <dbReference type="Proteomes" id="UP000285768"/>
    </source>
</evidence>
<keyword evidence="1 2" id="KW-0238">DNA-binding</keyword>
<name>A0ABX5QG65_9MICO</name>
<dbReference type="Gene3D" id="2.40.50.140">
    <property type="entry name" value="Nucleic acid-binding proteins"/>
    <property type="match status" value="1"/>
</dbReference>
<dbReference type="PANTHER" id="PTHR10302:SF27">
    <property type="entry name" value="SINGLE-STRANDED DNA-BINDING PROTEIN"/>
    <property type="match status" value="1"/>
</dbReference>
<dbReference type="InterPro" id="IPR012340">
    <property type="entry name" value="NA-bd_OB-fold"/>
</dbReference>
<evidence type="ECO:0000256" key="4">
    <source>
        <dbReference type="SAM" id="MobiDB-lite"/>
    </source>
</evidence>
<keyword evidence="6" id="KW-1185">Reference proteome</keyword>
<feature type="compositionally biased region" description="Polar residues" evidence="4">
    <location>
        <begin position="153"/>
        <end position="162"/>
    </location>
</feature>
<evidence type="ECO:0000256" key="1">
    <source>
        <dbReference type="ARBA" id="ARBA00023125"/>
    </source>
</evidence>